<reference evidence="3" key="1">
    <citation type="submission" date="2023-07" db="EMBL/GenBank/DDBJ databases">
        <title>30 novel species of actinomycetes from the DSMZ collection.</title>
        <authorList>
            <person name="Nouioui I."/>
        </authorList>
    </citation>
    <scope>NUCLEOTIDE SEQUENCE [LARGE SCALE GENOMIC DNA]</scope>
    <source>
        <strain evidence="3">DSM 41636</strain>
    </source>
</reference>
<keyword evidence="3" id="KW-1185">Reference proteome</keyword>
<sequence>MTAGWVARTGRAAVFAAVCVVLAALGHVMMSGDHVPLWTLAAGWAAVGAAGWTLAGRERGLPLITTVAVVAQTVLHSAFSLASPAAHDMDMGAMPHGMHTVPLHTGADTHMASAGHPSLGMLAAHLLAVMLCGLWLGYGERAVFRVLRAVGGRLAASLRRLFLAPVPQARPSVRVRRRRRSDRAPRLLLLVHAITSRGPPAGAAAV</sequence>
<feature type="transmembrane region" description="Helical" evidence="1">
    <location>
        <begin position="35"/>
        <end position="54"/>
    </location>
</feature>
<gene>
    <name evidence="2" type="ORF">RM705_29295</name>
</gene>
<evidence type="ECO:0000256" key="1">
    <source>
        <dbReference type="SAM" id="Phobius"/>
    </source>
</evidence>
<dbReference type="RefSeq" id="WP_311647853.1">
    <property type="nucleotide sequence ID" value="NZ_JAVRFA010000056.1"/>
</dbReference>
<feature type="transmembrane region" description="Helical" evidence="1">
    <location>
        <begin position="12"/>
        <end position="29"/>
    </location>
</feature>
<proteinExistence type="predicted"/>
<keyword evidence="1" id="KW-0472">Membrane</keyword>
<feature type="transmembrane region" description="Helical" evidence="1">
    <location>
        <begin position="61"/>
        <end position="82"/>
    </location>
</feature>
<dbReference type="Proteomes" id="UP001183881">
    <property type="component" value="Unassembled WGS sequence"/>
</dbReference>
<keyword evidence="1" id="KW-0812">Transmembrane</keyword>
<protein>
    <recommendedName>
        <fullName evidence="4">Integral membrane protein</fullName>
    </recommendedName>
</protein>
<comment type="caution">
    <text evidence="2">The sequence shown here is derived from an EMBL/GenBank/DDBJ whole genome shotgun (WGS) entry which is preliminary data.</text>
</comment>
<evidence type="ECO:0008006" key="4">
    <source>
        <dbReference type="Google" id="ProtNLM"/>
    </source>
</evidence>
<evidence type="ECO:0000313" key="3">
    <source>
        <dbReference type="Proteomes" id="UP001183881"/>
    </source>
</evidence>
<evidence type="ECO:0000313" key="2">
    <source>
        <dbReference type="EMBL" id="MDT0398757.1"/>
    </source>
</evidence>
<accession>A0ABU2Q2W8</accession>
<keyword evidence="1" id="KW-1133">Transmembrane helix</keyword>
<dbReference type="EMBL" id="JAVRFA010000056">
    <property type="protein sequence ID" value="MDT0398757.1"/>
    <property type="molecule type" value="Genomic_DNA"/>
</dbReference>
<feature type="transmembrane region" description="Helical" evidence="1">
    <location>
        <begin position="119"/>
        <end position="138"/>
    </location>
</feature>
<name>A0ABU2Q2W8_9ACTN</name>
<organism evidence="2 3">
    <name type="scientific">Streptomyces edwardsiae</name>
    <dbReference type="NCBI Taxonomy" id="3075527"/>
    <lineage>
        <taxon>Bacteria</taxon>
        <taxon>Bacillati</taxon>
        <taxon>Actinomycetota</taxon>
        <taxon>Actinomycetes</taxon>
        <taxon>Kitasatosporales</taxon>
        <taxon>Streptomycetaceae</taxon>
        <taxon>Streptomyces</taxon>
    </lineage>
</organism>